<dbReference type="Proteomes" id="UP001283361">
    <property type="component" value="Unassembled WGS sequence"/>
</dbReference>
<feature type="compositionally biased region" description="Polar residues" evidence="6">
    <location>
        <begin position="403"/>
        <end position="416"/>
    </location>
</feature>
<evidence type="ECO:0000256" key="5">
    <source>
        <dbReference type="ARBA" id="ARBA00022840"/>
    </source>
</evidence>
<proteinExistence type="predicted"/>
<keyword evidence="1" id="KW-0723">Serine/threonine-protein kinase</keyword>
<dbReference type="EMBL" id="JAWDGP010000767">
    <property type="protein sequence ID" value="KAK3797389.1"/>
    <property type="molecule type" value="Genomic_DNA"/>
</dbReference>
<dbReference type="CDD" id="cd04515">
    <property type="entry name" value="Alpha_kinase"/>
    <property type="match status" value="1"/>
</dbReference>
<dbReference type="InterPro" id="IPR011009">
    <property type="entry name" value="Kinase-like_dom_sf"/>
</dbReference>
<evidence type="ECO:0000256" key="3">
    <source>
        <dbReference type="ARBA" id="ARBA00022741"/>
    </source>
</evidence>
<dbReference type="Pfam" id="PF02816">
    <property type="entry name" value="Alpha_kinase"/>
    <property type="match status" value="1"/>
</dbReference>
<dbReference type="InterPro" id="IPR051852">
    <property type="entry name" value="Alpha-type_PK"/>
</dbReference>
<feature type="compositionally biased region" description="Polar residues" evidence="6">
    <location>
        <begin position="427"/>
        <end position="459"/>
    </location>
</feature>
<dbReference type="Gene3D" id="3.20.200.10">
    <property type="entry name" value="MHCK/EF2 kinase"/>
    <property type="match status" value="1"/>
</dbReference>
<feature type="domain" description="Alpha-type protein kinase" evidence="7">
    <location>
        <begin position="39"/>
        <end position="276"/>
    </location>
</feature>
<dbReference type="InterPro" id="IPR004166">
    <property type="entry name" value="a-kinase_dom"/>
</dbReference>
<reference evidence="8" key="1">
    <citation type="journal article" date="2023" name="G3 (Bethesda)">
        <title>A reference genome for the long-term kleptoplast-retaining sea slug Elysia crispata morphotype clarki.</title>
        <authorList>
            <person name="Eastman K.E."/>
            <person name="Pendleton A.L."/>
            <person name="Shaikh M.A."/>
            <person name="Suttiyut T."/>
            <person name="Ogas R."/>
            <person name="Tomko P."/>
            <person name="Gavelis G."/>
            <person name="Widhalm J.R."/>
            <person name="Wisecaver J.H."/>
        </authorList>
    </citation>
    <scope>NUCLEOTIDE SEQUENCE</scope>
    <source>
        <strain evidence="8">ECLA1</strain>
    </source>
</reference>
<keyword evidence="9" id="KW-1185">Reference proteome</keyword>
<sequence>MANLVSVSQVYFCLSRGKQQECVATSTLGLNCTTMGQASSSETLSISGGDGYRYWVGVNMKPFGRGCKKTVFKGVLLGSGPRQWEKVIAKAFTDIPGTKEIWSHEVNKADLTRQLAASFLHKHRSMCKISVVIPGIVQMDKVSKANNWYANKNGLRGLGRSEWISVEEFIPGQMYRFCPWRDEHSQDLKESDHLQTFSHFTYKHTCGSLVACDFQGTCDTHISPTHYTFTDSIIHSSAKIYGTFDKGEYGITEFFKRHKCNNICRDWPKPTPLTPPPTFDQACALQLHLTPPPAFENVVFSSHPVSYEETGSVAESFNTNLNRRRRHASAHGTRINREASDNTLNVSGFPTRRRSIGSASKTNTLGAPRECIPHSPQVSPADRPAQPPSYSSVVGTDCRRRSATFNGLESTATEVESNLPRDANRHQAAQPTVSSQQRSGSNPTGPQSEHFGLTTTLSDPGSRPKSAPGRDNHHAGDIPGNMYSMEDGVTAASSSISALRRRRMLSQKAQSNGSQENDMVAFYLGELEAELPPLRVAPSAPPSEDLCFTDG</sequence>
<dbReference type="PANTHER" id="PTHR45992:SF11">
    <property type="entry name" value="ALPHA-TYPE PROTEIN KINASE DOMAIN-CONTAINING PROTEIN"/>
    <property type="match status" value="1"/>
</dbReference>
<dbReference type="AlphaFoldDB" id="A0AAE1B135"/>
<keyword evidence="4" id="KW-0418">Kinase</keyword>
<keyword evidence="5" id="KW-0067">ATP-binding</keyword>
<comment type="caution">
    <text evidence="8">The sequence shown here is derived from an EMBL/GenBank/DDBJ whole genome shotgun (WGS) entry which is preliminary data.</text>
</comment>
<feature type="region of interest" description="Disordered" evidence="6">
    <location>
        <begin position="325"/>
        <end position="485"/>
    </location>
</feature>
<name>A0AAE1B135_9GAST</name>
<gene>
    <name evidence="8" type="ORF">RRG08_055587</name>
</gene>
<evidence type="ECO:0000256" key="2">
    <source>
        <dbReference type="ARBA" id="ARBA00022679"/>
    </source>
</evidence>
<dbReference type="SUPFAM" id="SSF56112">
    <property type="entry name" value="Protein kinase-like (PK-like)"/>
    <property type="match status" value="1"/>
</dbReference>
<keyword evidence="2" id="KW-0808">Transferase</keyword>
<dbReference type="PROSITE" id="PS51158">
    <property type="entry name" value="ALPHA_KINASE"/>
    <property type="match status" value="1"/>
</dbReference>
<keyword evidence="3" id="KW-0547">Nucleotide-binding</keyword>
<dbReference type="SMART" id="SM00811">
    <property type="entry name" value="Alpha_kinase"/>
    <property type="match status" value="1"/>
</dbReference>
<dbReference type="PANTHER" id="PTHR45992">
    <property type="entry name" value="EUKARYOTIC ELONGATION FACTOR 2 KINASE-RELATED"/>
    <property type="match status" value="1"/>
</dbReference>
<protein>
    <recommendedName>
        <fullName evidence="7">Alpha-type protein kinase domain-containing protein</fullName>
    </recommendedName>
</protein>
<dbReference type="GO" id="GO:0005524">
    <property type="term" value="F:ATP binding"/>
    <property type="evidence" value="ECO:0007669"/>
    <property type="project" value="UniProtKB-KW"/>
</dbReference>
<evidence type="ECO:0000256" key="6">
    <source>
        <dbReference type="SAM" id="MobiDB-lite"/>
    </source>
</evidence>
<accession>A0AAE1B135</accession>
<dbReference type="GO" id="GO:0004674">
    <property type="term" value="F:protein serine/threonine kinase activity"/>
    <property type="evidence" value="ECO:0007669"/>
    <property type="project" value="UniProtKB-KW"/>
</dbReference>
<organism evidence="8 9">
    <name type="scientific">Elysia crispata</name>
    <name type="common">lettuce slug</name>
    <dbReference type="NCBI Taxonomy" id="231223"/>
    <lineage>
        <taxon>Eukaryota</taxon>
        <taxon>Metazoa</taxon>
        <taxon>Spiralia</taxon>
        <taxon>Lophotrochozoa</taxon>
        <taxon>Mollusca</taxon>
        <taxon>Gastropoda</taxon>
        <taxon>Heterobranchia</taxon>
        <taxon>Euthyneura</taxon>
        <taxon>Panpulmonata</taxon>
        <taxon>Sacoglossa</taxon>
        <taxon>Placobranchoidea</taxon>
        <taxon>Plakobranchidae</taxon>
        <taxon>Elysia</taxon>
    </lineage>
</organism>
<evidence type="ECO:0000313" key="9">
    <source>
        <dbReference type="Proteomes" id="UP001283361"/>
    </source>
</evidence>
<evidence type="ECO:0000256" key="1">
    <source>
        <dbReference type="ARBA" id="ARBA00022527"/>
    </source>
</evidence>
<evidence type="ECO:0000259" key="7">
    <source>
        <dbReference type="PROSITE" id="PS51158"/>
    </source>
</evidence>
<evidence type="ECO:0000313" key="8">
    <source>
        <dbReference type="EMBL" id="KAK3797389.1"/>
    </source>
</evidence>
<evidence type="ECO:0000256" key="4">
    <source>
        <dbReference type="ARBA" id="ARBA00022777"/>
    </source>
</evidence>